<keyword evidence="9" id="KW-1185">Reference proteome</keyword>
<feature type="signal peptide" evidence="7">
    <location>
        <begin position="1"/>
        <end position="22"/>
    </location>
</feature>
<keyword evidence="2 6" id="KW-0812">Transmembrane</keyword>
<proteinExistence type="predicted"/>
<evidence type="ECO:0000313" key="9">
    <source>
        <dbReference type="Proteomes" id="UP000475862"/>
    </source>
</evidence>
<evidence type="ECO:0000313" key="8">
    <source>
        <dbReference type="EMBL" id="KAE9523617.1"/>
    </source>
</evidence>
<feature type="transmembrane region" description="Helical" evidence="6">
    <location>
        <begin position="219"/>
        <end position="240"/>
    </location>
</feature>
<name>A0A6G0T136_APHGL</name>
<keyword evidence="5 6" id="KW-0472">Membrane</keyword>
<dbReference type="GO" id="GO:0016020">
    <property type="term" value="C:membrane"/>
    <property type="evidence" value="ECO:0007669"/>
    <property type="project" value="UniProtKB-SubCell"/>
</dbReference>
<evidence type="ECO:0000256" key="6">
    <source>
        <dbReference type="SAM" id="Phobius"/>
    </source>
</evidence>
<dbReference type="InterPro" id="IPR018939">
    <property type="entry name" value="Autophagy-rel_prot_27"/>
</dbReference>
<dbReference type="EMBL" id="VYZN01000079">
    <property type="protein sequence ID" value="KAE9523617.1"/>
    <property type="molecule type" value="Genomic_DNA"/>
</dbReference>
<evidence type="ECO:0000256" key="2">
    <source>
        <dbReference type="ARBA" id="ARBA00022692"/>
    </source>
</evidence>
<dbReference type="OrthoDB" id="29460at2759"/>
<comment type="caution">
    <text evidence="8">The sequence shown here is derived from an EMBL/GenBank/DDBJ whole genome shotgun (WGS) entry which is preliminary data.</text>
</comment>
<keyword evidence="4 6" id="KW-1133">Transmembrane helix</keyword>
<dbReference type="Proteomes" id="UP000475862">
    <property type="component" value="Unassembled WGS sequence"/>
</dbReference>
<evidence type="ECO:0000256" key="4">
    <source>
        <dbReference type="ARBA" id="ARBA00022989"/>
    </source>
</evidence>
<protein>
    <recommendedName>
        <fullName evidence="10">Methuselah N-terminal domain-containing protein</fullName>
    </recommendedName>
</protein>
<sequence length="284" mass="32301">MHSKYLSTHVLFFVICATAVVCLKKDGFYCQLSPPCSCISINDRNINLDGINLTMTTNNQTLNYQPCLNNGSGIVIESVNDTNSTTQFAYYSIVEVKISNMVTYVYKNDDNEFDVILVCDPSAVCGKESLINFQNVTDNLCTIELKTSQVCGLNLSDAYDNNSESESWTYFFSFVLVVAFVYFVGGSVVNACLFNEIGINMIPHHAFWSSLYENIKDKLYGTSTMASAEYLLVYYFKILLHLHRLKIKVFFSYCLNYQLFILFYIRAITDLISFLNTSIFMIIL</sequence>
<keyword evidence="3 7" id="KW-0732">Signal</keyword>
<evidence type="ECO:0000256" key="7">
    <source>
        <dbReference type="SAM" id="SignalP"/>
    </source>
</evidence>
<feature type="transmembrane region" description="Helical" evidence="6">
    <location>
        <begin position="168"/>
        <end position="194"/>
    </location>
</feature>
<accession>A0A6G0T136</accession>
<evidence type="ECO:0000256" key="1">
    <source>
        <dbReference type="ARBA" id="ARBA00004167"/>
    </source>
</evidence>
<dbReference type="AlphaFoldDB" id="A0A6G0T136"/>
<feature type="chain" id="PRO_5026099475" description="Methuselah N-terminal domain-containing protein" evidence="7">
    <location>
        <begin position="23"/>
        <end position="284"/>
    </location>
</feature>
<reference evidence="8 9" key="1">
    <citation type="submission" date="2019-08" db="EMBL/GenBank/DDBJ databases">
        <title>The genome of the soybean aphid Biotype 1, its phylome, world population structure and adaptation to the North American continent.</title>
        <authorList>
            <person name="Giordano R."/>
            <person name="Donthu R.K."/>
            <person name="Hernandez A.G."/>
            <person name="Wright C.L."/>
            <person name="Zimin A.V."/>
        </authorList>
    </citation>
    <scope>NUCLEOTIDE SEQUENCE [LARGE SCALE GENOMIC DNA]</scope>
    <source>
        <tissue evidence="8">Whole aphids</tissue>
    </source>
</reference>
<evidence type="ECO:0000256" key="3">
    <source>
        <dbReference type="ARBA" id="ARBA00022729"/>
    </source>
</evidence>
<organism evidence="8 9">
    <name type="scientific">Aphis glycines</name>
    <name type="common">Soybean aphid</name>
    <dbReference type="NCBI Taxonomy" id="307491"/>
    <lineage>
        <taxon>Eukaryota</taxon>
        <taxon>Metazoa</taxon>
        <taxon>Ecdysozoa</taxon>
        <taxon>Arthropoda</taxon>
        <taxon>Hexapoda</taxon>
        <taxon>Insecta</taxon>
        <taxon>Pterygota</taxon>
        <taxon>Neoptera</taxon>
        <taxon>Paraneoptera</taxon>
        <taxon>Hemiptera</taxon>
        <taxon>Sternorrhyncha</taxon>
        <taxon>Aphidomorpha</taxon>
        <taxon>Aphidoidea</taxon>
        <taxon>Aphididae</taxon>
        <taxon>Aphidini</taxon>
        <taxon>Aphis</taxon>
        <taxon>Aphis</taxon>
    </lineage>
</organism>
<evidence type="ECO:0000256" key="5">
    <source>
        <dbReference type="ARBA" id="ARBA00023136"/>
    </source>
</evidence>
<gene>
    <name evidence="8" type="ORF">AGLY_016169</name>
</gene>
<comment type="subcellular location">
    <subcellularLocation>
        <location evidence="1">Membrane</location>
        <topology evidence="1">Single-pass membrane protein</topology>
    </subcellularLocation>
</comment>
<dbReference type="Pfam" id="PF09451">
    <property type="entry name" value="ATG27"/>
    <property type="match status" value="1"/>
</dbReference>
<evidence type="ECO:0008006" key="10">
    <source>
        <dbReference type="Google" id="ProtNLM"/>
    </source>
</evidence>